<gene>
    <name evidence="2" type="ordered locus">Bcav_3795</name>
</gene>
<accession>C5C4B3</accession>
<dbReference type="Pfam" id="PF07110">
    <property type="entry name" value="EthD"/>
    <property type="match status" value="1"/>
</dbReference>
<dbReference type="PANTHER" id="PTHR40260:SF2">
    <property type="entry name" value="BLR8190 PROTEIN"/>
    <property type="match status" value="1"/>
</dbReference>
<dbReference type="STRING" id="471853.Bcav_3795"/>
<dbReference type="RefSeq" id="WP_015884274.1">
    <property type="nucleotide sequence ID" value="NC_012669.1"/>
</dbReference>
<name>C5C4B3_BEUC1</name>
<keyword evidence="3" id="KW-1185">Reference proteome</keyword>
<reference evidence="2 3" key="1">
    <citation type="journal article" date="2009" name="Stand. Genomic Sci.">
        <title>Complete genome sequence of Beutenbergia cavernae type strain (HKI 0122).</title>
        <authorList>
            <person name="Land M."/>
            <person name="Pukall R."/>
            <person name="Abt B."/>
            <person name="Goker M."/>
            <person name="Rohde M."/>
            <person name="Glavina Del Rio T."/>
            <person name="Tice H."/>
            <person name="Copeland A."/>
            <person name="Cheng J.F."/>
            <person name="Lucas S."/>
            <person name="Chen F."/>
            <person name="Nolan M."/>
            <person name="Bruce D."/>
            <person name="Goodwin L."/>
            <person name="Pitluck S."/>
            <person name="Ivanova N."/>
            <person name="Mavromatis K."/>
            <person name="Ovchinnikova G."/>
            <person name="Pati A."/>
            <person name="Chen A."/>
            <person name="Palaniappan K."/>
            <person name="Hauser L."/>
            <person name="Chang Y.J."/>
            <person name="Jefferies C.C."/>
            <person name="Saunders E."/>
            <person name="Brettin T."/>
            <person name="Detter J.C."/>
            <person name="Han C."/>
            <person name="Chain P."/>
            <person name="Bristow J."/>
            <person name="Eisen J.A."/>
            <person name="Markowitz V."/>
            <person name="Hugenholtz P."/>
            <person name="Kyrpides N.C."/>
            <person name="Klenk H.P."/>
            <person name="Lapidus A."/>
        </authorList>
    </citation>
    <scope>NUCLEOTIDE SEQUENCE [LARGE SCALE GENOMIC DNA]</scope>
    <source>
        <strain evidence="3">ATCC BAA-8 / DSM 12333 / NBRC 16432</strain>
    </source>
</reference>
<evidence type="ECO:0000313" key="3">
    <source>
        <dbReference type="Proteomes" id="UP000007962"/>
    </source>
</evidence>
<organism evidence="2 3">
    <name type="scientific">Beutenbergia cavernae (strain ATCC BAA-8 / DSM 12333 / CCUG 43141 / JCM 11478 / NBRC 16432 / NCIMB 13614 / HKI 0122)</name>
    <dbReference type="NCBI Taxonomy" id="471853"/>
    <lineage>
        <taxon>Bacteria</taxon>
        <taxon>Bacillati</taxon>
        <taxon>Actinomycetota</taxon>
        <taxon>Actinomycetes</taxon>
        <taxon>Micrococcales</taxon>
        <taxon>Beutenbergiaceae</taxon>
        <taxon>Beutenbergia</taxon>
    </lineage>
</organism>
<dbReference type="NCBIfam" id="TIGR02118">
    <property type="entry name" value="EthD family reductase"/>
    <property type="match status" value="1"/>
</dbReference>
<feature type="domain" description="EthD" evidence="1">
    <location>
        <begin position="13"/>
        <end position="88"/>
    </location>
</feature>
<dbReference type="Proteomes" id="UP000007962">
    <property type="component" value="Chromosome"/>
</dbReference>
<dbReference type="eggNOG" id="COG3224">
    <property type="taxonomic scope" value="Bacteria"/>
</dbReference>
<evidence type="ECO:0000313" key="2">
    <source>
        <dbReference type="EMBL" id="ACQ82037.1"/>
    </source>
</evidence>
<proteinExistence type="predicted"/>
<dbReference type="KEGG" id="bcv:Bcav_3795"/>
<dbReference type="OrthoDB" id="5294870at2"/>
<protein>
    <submittedName>
        <fullName evidence="2">Ethyl tert-butyl ether degradation EthD</fullName>
    </submittedName>
</protein>
<dbReference type="PANTHER" id="PTHR40260">
    <property type="entry name" value="BLR8190 PROTEIN"/>
    <property type="match status" value="1"/>
</dbReference>
<dbReference type="GO" id="GO:0016491">
    <property type="term" value="F:oxidoreductase activity"/>
    <property type="evidence" value="ECO:0007669"/>
    <property type="project" value="InterPro"/>
</dbReference>
<dbReference type="InterPro" id="IPR009799">
    <property type="entry name" value="EthD_dom"/>
</dbReference>
<dbReference type="AlphaFoldDB" id="C5C4B3"/>
<dbReference type="HOGENOM" id="CLU_115019_4_1_11"/>
<dbReference type="InterPro" id="IPR011008">
    <property type="entry name" value="Dimeric_a/b-barrel"/>
</dbReference>
<dbReference type="Gene3D" id="3.30.70.100">
    <property type="match status" value="1"/>
</dbReference>
<sequence length="104" mass="11178">MYRVSVVYGAPDDPQAFDDYYERVHIPLASKIPGLTRWTLTRADRTDGPLPDAYLIADLYAESRDALTAALASPEGRAAADDVAVFATGGATMVFGDEVEVSLP</sequence>
<evidence type="ECO:0000259" key="1">
    <source>
        <dbReference type="Pfam" id="PF07110"/>
    </source>
</evidence>
<dbReference type="EMBL" id="CP001618">
    <property type="protein sequence ID" value="ACQ82037.1"/>
    <property type="molecule type" value="Genomic_DNA"/>
</dbReference>
<dbReference type="SUPFAM" id="SSF54909">
    <property type="entry name" value="Dimeric alpha+beta barrel"/>
    <property type="match status" value="1"/>
</dbReference>